<feature type="compositionally biased region" description="Polar residues" evidence="7">
    <location>
        <begin position="108"/>
        <end position="118"/>
    </location>
</feature>
<evidence type="ECO:0000256" key="1">
    <source>
        <dbReference type="ARBA" id="ARBA00004370"/>
    </source>
</evidence>
<feature type="transmembrane region" description="Helical" evidence="8">
    <location>
        <begin position="220"/>
        <end position="242"/>
    </location>
</feature>
<organism evidence="10 11">
    <name type="scientific">Coptis chinensis</name>
    <dbReference type="NCBI Taxonomy" id="261450"/>
    <lineage>
        <taxon>Eukaryota</taxon>
        <taxon>Viridiplantae</taxon>
        <taxon>Streptophyta</taxon>
        <taxon>Embryophyta</taxon>
        <taxon>Tracheophyta</taxon>
        <taxon>Spermatophyta</taxon>
        <taxon>Magnoliopsida</taxon>
        <taxon>Ranunculales</taxon>
        <taxon>Ranunculaceae</taxon>
        <taxon>Coptidoideae</taxon>
        <taxon>Coptis</taxon>
    </lineage>
</organism>
<keyword evidence="2" id="KW-0813">Transport</keyword>
<feature type="compositionally biased region" description="Polar residues" evidence="7">
    <location>
        <begin position="45"/>
        <end position="56"/>
    </location>
</feature>
<dbReference type="Proteomes" id="UP000631114">
    <property type="component" value="Unassembled WGS sequence"/>
</dbReference>
<name>A0A835IE24_9MAGN</name>
<evidence type="ECO:0000259" key="9">
    <source>
        <dbReference type="Pfam" id="PF01490"/>
    </source>
</evidence>
<evidence type="ECO:0000256" key="8">
    <source>
        <dbReference type="SAM" id="Phobius"/>
    </source>
</evidence>
<keyword evidence="3 8" id="KW-0812">Transmembrane</keyword>
<dbReference type="PANTHER" id="PTHR48017">
    <property type="entry name" value="OS05G0424000 PROTEIN-RELATED"/>
    <property type="match status" value="1"/>
</dbReference>
<dbReference type="GO" id="GO:0006865">
    <property type="term" value="P:amino acid transport"/>
    <property type="evidence" value="ECO:0007669"/>
    <property type="project" value="UniProtKB-KW"/>
</dbReference>
<keyword evidence="5 8" id="KW-1133">Transmembrane helix</keyword>
<gene>
    <name evidence="10" type="ORF">IFM89_023540</name>
</gene>
<accession>A0A835IE24</accession>
<feature type="transmembrane region" description="Helical" evidence="8">
    <location>
        <begin position="289"/>
        <end position="311"/>
    </location>
</feature>
<dbReference type="AlphaFoldDB" id="A0A835IE24"/>
<evidence type="ECO:0000256" key="3">
    <source>
        <dbReference type="ARBA" id="ARBA00022692"/>
    </source>
</evidence>
<dbReference type="EMBL" id="JADFTS010000003">
    <property type="protein sequence ID" value="KAF9615434.1"/>
    <property type="molecule type" value="Genomic_DNA"/>
</dbReference>
<feature type="transmembrane region" description="Helical" evidence="8">
    <location>
        <begin position="262"/>
        <end position="282"/>
    </location>
</feature>
<feature type="domain" description="Amino acid transporter transmembrane" evidence="9">
    <location>
        <begin position="145"/>
        <end position="404"/>
    </location>
</feature>
<feature type="transmembrane region" description="Helical" evidence="8">
    <location>
        <begin position="175"/>
        <end position="200"/>
    </location>
</feature>
<feature type="transmembrane region" description="Helical" evidence="8">
    <location>
        <begin position="331"/>
        <end position="352"/>
    </location>
</feature>
<keyword evidence="4" id="KW-0029">Amino-acid transport</keyword>
<feature type="compositionally biased region" description="Acidic residues" evidence="7">
    <location>
        <begin position="33"/>
        <end position="44"/>
    </location>
</feature>
<feature type="region of interest" description="Disordered" evidence="7">
    <location>
        <begin position="96"/>
        <end position="123"/>
    </location>
</feature>
<evidence type="ECO:0000256" key="2">
    <source>
        <dbReference type="ARBA" id="ARBA00022448"/>
    </source>
</evidence>
<proteinExistence type="predicted"/>
<reference evidence="10 11" key="1">
    <citation type="submission" date="2020-10" db="EMBL/GenBank/DDBJ databases">
        <title>The Coptis chinensis genome and diversification of protoberbering-type alkaloids.</title>
        <authorList>
            <person name="Wang B."/>
            <person name="Shu S."/>
            <person name="Song C."/>
            <person name="Liu Y."/>
        </authorList>
    </citation>
    <scope>NUCLEOTIDE SEQUENCE [LARGE SCALE GENOMIC DNA]</scope>
    <source>
        <strain evidence="10">HL-2020</strain>
        <tissue evidence="10">Leaf</tissue>
    </source>
</reference>
<comment type="caution">
    <text evidence="10">The sequence shown here is derived from an EMBL/GenBank/DDBJ whole genome shotgun (WGS) entry which is preliminary data.</text>
</comment>
<feature type="transmembrane region" description="Helical" evidence="8">
    <location>
        <begin position="364"/>
        <end position="387"/>
    </location>
</feature>
<dbReference type="Pfam" id="PF01490">
    <property type="entry name" value="Aa_trans"/>
    <property type="match status" value="1"/>
</dbReference>
<evidence type="ECO:0000313" key="10">
    <source>
        <dbReference type="EMBL" id="KAF9615434.1"/>
    </source>
</evidence>
<dbReference type="InterPro" id="IPR013057">
    <property type="entry name" value="AA_transpt_TM"/>
</dbReference>
<dbReference type="GO" id="GO:0016020">
    <property type="term" value="C:membrane"/>
    <property type="evidence" value="ECO:0007669"/>
    <property type="project" value="UniProtKB-SubCell"/>
</dbReference>
<sequence>MAEKDAQFFMENDCDDEIEENITHLSSSNSSGGDEESGVEDENETTPFTSRQWPQSYMQVETTNSYTIAASPNFANLLHAPSFIYSSFEKKSSQELGGTSPLLPENGSIYQKQDSRTSLGRLPSWPEEKASLHEKFSGEGHIGHGCSFTQTVFNGVNVLAGVGLLSTPLHNKRGWLGSFGSFSCFAVACCYTGVLMKYCFESKDGINSYPDIGEAAFGRYGRLLVSIFLYIELYSYCVEFIILEGDNLTRLFPGTALDWSGLHLDSLHLFGILTAVIVLPTVCLRDLRVISYLSAGGVFATILIFLSVIFVGTTEGVGFHQTGSAVNWSGIPFAIGIYGFCYSGHSVFPNIYYSMSDRSQFNKVLIVCFLLCTVIYGGVAVIGYLMFGQATLSQITLNMPKHAVASKVAIWTTEFGGAAPAGASNSLWCFILMRTGLVISTVCVAFLLPFFGRSCDGVNWFPPQYTCGSYSAGSLLLKDSEEEGNTDAGYSERDNHCVRYSQRSPWDILIFVKDCQ</sequence>
<protein>
    <recommendedName>
        <fullName evidence="9">Amino acid transporter transmembrane domain-containing protein</fullName>
    </recommendedName>
</protein>
<evidence type="ECO:0000313" key="11">
    <source>
        <dbReference type="Proteomes" id="UP000631114"/>
    </source>
</evidence>
<evidence type="ECO:0000256" key="6">
    <source>
        <dbReference type="ARBA" id="ARBA00023136"/>
    </source>
</evidence>
<evidence type="ECO:0000256" key="5">
    <source>
        <dbReference type="ARBA" id="ARBA00022989"/>
    </source>
</evidence>
<dbReference type="OrthoDB" id="655540at2759"/>
<keyword evidence="11" id="KW-1185">Reference proteome</keyword>
<evidence type="ECO:0000256" key="4">
    <source>
        <dbReference type="ARBA" id="ARBA00022970"/>
    </source>
</evidence>
<feature type="transmembrane region" description="Helical" evidence="8">
    <location>
        <begin position="431"/>
        <end position="451"/>
    </location>
</feature>
<keyword evidence="6 8" id="KW-0472">Membrane</keyword>
<comment type="subcellular location">
    <subcellularLocation>
        <location evidence="1">Membrane</location>
    </subcellularLocation>
</comment>
<feature type="region of interest" description="Disordered" evidence="7">
    <location>
        <begin position="1"/>
        <end position="56"/>
    </location>
</feature>
<evidence type="ECO:0000256" key="7">
    <source>
        <dbReference type="SAM" id="MobiDB-lite"/>
    </source>
</evidence>